<evidence type="ECO:0000256" key="4">
    <source>
        <dbReference type="SAM" id="MobiDB-lite"/>
    </source>
</evidence>
<reference evidence="5" key="2">
    <citation type="submission" date="2025-08" db="UniProtKB">
        <authorList>
            <consortium name="Ensembl"/>
        </authorList>
    </citation>
    <scope>IDENTIFICATION</scope>
</reference>
<protein>
    <submittedName>
        <fullName evidence="5">Uncharacterized protein</fullName>
    </submittedName>
</protein>
<feature type="compositionally biased region" description="Polar residues" evidence="4">
    <location>
        <begin position="21"/>
        <end position="35"/>
    </location>
</feature>
<dbReference type="InterPro" id="IPR001995">
    <property type="entry name" value="Peptidase_A2_cat"/>
</dbReference>
<dbReference type="Gene3D" id="2.40.70.10">
    <property type="entry name" value="Acid Proteases"/>
    <property type="match status" value="1"/>
</dbReference>
<dbReference type="GO" id="GO:0006508">
    <property type="term" value="P:proteolysis"/>
    <property type="evidence" value="ECO:0007669"/>
    <property type="project" value="UniProtKB-KW"/>
</dbReference>
<name>A0A8U7N6M9_CORMO</name>
<dbReference type="InterPro" id="IPR051592">
    <property type="entry name" value="HERV-K_Pro_peptidase_A2"/>
</dbReference>
<dbReference type="InterPro" id="IPR034170">
    <property type="entry name" value="Retropepsin-like_cat_dom"/>
</dbReference>
<dbReference type="InterPro" id="IPR018061">
    <property type="entry name" value="Retropepsins"/>
</dbReference>
<dbReference type="PROSITE" id="PS00141">
    <property type="entry name" value="ASP_PROTEASE"/>
    <property type="match status" value="1"/>
</dbReference>
<evidence type="ECO:0000313" key="5">
    <source>
        <dbReference type="Ensembl" id="ENSCMUP00000034508.1"/>
    </source>
</evidence>
<dbReference type="SUPFAM" id="SSF50630">
    <property type="entry name" value="Acid proteases"/>
    <property type="match status" value="1"/>
</dbReference>
<organism evidence="5 6">
    <name type="scientific">Corvus moneduloides</name>
    <name type="common">New Caledonian crow</name>
    <dbReference type="NCBI Taxonomy" id="1196302"/>
    <lineage>
        <taxon>Eukaryota</taxon>
        <taxon>Metazoa</taxon>
        <taxon>Chordata</taxon>
        <taxon>Craniata</taxon>
        <taxon>Vertebrata</taxon>
        <taxon>Euteleostomi</taxon>
        <taxon>Archelosauria</taxon>
        <taxon>Archosauria</taxon>
        <taxon>Dinosauria</taxon>
        <taxon>Saurischia</taxon>
        <taxon>Theropoda</taxon>
        <taxon>Coelurosauria</taxon>
        <taxon>Aves</taxon>
        <taxon>Neognathae</taxon>
        <taxon>Neoaves</taxon>
        <taxon>Telluraves</taxon>
        <taxon>Australaves</taxon>
        <taxon>Passeriformes</taxon>
        <taxon>Corvoidea</taxon>
        <taxon>Corvidae</taxon>
        <taxon>Corvus</taxon>
    </lineage>
</organism>
<dbReference type="InterPro" id="IPR021109">
    <property type="entry name" value="Peptidase_aspartic_dom_sf"/>
</dbReference>
<dbReference type="PANTHER" id="PTHR19422:SF123">
    <property type="entry name" value="RT1 CLASS I, LOCUS CE15"/>
    <property type="match status" value="1"/>
</dbReference>
<evidence type="ECO:0000256" key="2">
    <source>
        <dbReference type="ARBA" id="ARBA00022750"/>
    </source>
</evidence>
<reference evidence="5" key="3">
    <citation type="submission" date="2025-09" db="UniProtKB">
        <authorList>
            <consortium name="Ensembl"/>
        </authorList>
    </citation>
    <scope>IDENTIFICATION</scope>
</reference>
<evidence type="ECO:0000256" key="1">
    <source>
        <dbReference type="ARBA" id="ARBA00022670"/>
    </source>
</evidence>
<dbReference type="Pfam" id="PF00077">
    <property type="entry name" value="RVP"/>
    <property type="match status" value="1"/>
</dbReference>
<sequence length="312" mass="34134">RTAHKSHPPRTIVLPTKGTRDSNSTSSVQKTSTGARCQGPVPRQQIKGHTTPPPSCELHIGSLKADNWTSPGTIIPGDPRTHEKDPTHGALPIGTRRQLVTSLPFNFVDKRFYCIPTGKYGLQNGPWDILILSDTIHGPEQLFVLPEIQTVHPGQEILVQLCCTDTPFFLPQGTPIAQAFLLPQNHPEQLPLNPTAMWIEIVGSNKPTIECSLFCKGERIYRPGMLDTGADVTIIARSEWPGNWELEPVAGMISGIGGVAVSMRSKQNVVIEGPEGKIATTRPFLVRAPITLWGRDLLSQWGATLTIPSQDF</sequence>
<dbReference type="CDD" id="cd05482">
    <property type="entry name" value="HIV_retropepsin_like"/>
    <property type="match status" value="1"/>
</dbReference>
<keyword evidence="6" id="KW-1185">Reference proteome</keyword>
<keyword evidence="3" id="KW-0378">Hydrolase</keyword>
<evidence type="ECO:0000313" key="6">
    <source>
        <dbReference type="Proteomes" id="UP000694553"/>
    </source>
</evidence>
<proteinExistence type="predicted"/>
<accession>A0A8U7N6M9</accession>
<reference evidence="6" key="1">
    <citation type="submission" date="2019-10" db="EMBL/GenBank/DDBJ databases">
        <title>Corvus moneduloides (New Caledonian crow) genome, bCorMon1, primary haplotype.</title>
        <authorList>
            <person name="Rutz C."/>
            <person name="Fungtammasan C."/>
            <person name="Mountcastle J."/>
            <person name="Formenti G."/>
            <person name="Chow W."/>
            <person name="Howe K."/>
            <person name="Steele M.P."/>
            <person name="Fernandes J."/>
            <person name="Gilbert M.T.P."/>
            <person name="Fedrigo O."/>
            <person name="Jarvis E.D."/>
            <person name="Gemmell N."/>
        </authorList>
    </citation>
    <scope>NUCLEOTIDE SEQUENCE [LARGE SCALE GENOMIC DNA]</scope>
</reference>
<feature type="region of interest" description="Disordered" evidence="4">
    <location>
        <begin position="1"/>
        <end position="54"/>
    </location>
</feature>
<dbReference type="AlphaFoldDB" id="A0A8U7N6M9"/>
<dbReference type="Ensembl" id="ENSCMUT00000031631.1">
    <property type="protein sequence ID" value="ENSCMUP00000034508.1"/>
    <property type="gene ID" value="ENSCMUG00000018699.1"/>
</dbReference>
<dbReference type="InterPro" id="IPR001969">
    <property type="entry name" value="Aspartic_peptidase_AS"/>
</dbReference>
<evidence type="ECO:0000256" key="3">
    <source>
        <dbReference type="ARBA" id="ARBA00022801"/>
    </source>
</evidence>
<dbReference type="GO" id="GO:0004190">
    <property type="term" value="F:aspartic-type endopeptidase activity"/>
    <property type="evidence" value="ECO:0007669"/>
    <property type="project" value="UniProtKB-KW"/>
</dbReference>
<keyword evidence="2" id="KW-0064">Aspartyl protease</keyword>
<keyword evidence="1" id="KW-0645">Protease</keyword>
<dbReference type="PANTHER" id="PTHR19422">
    <property type="entry name" value="GAG RETROVIRAL POLYPROTEIN"/>
    <property type="match status" value="1"/>
</dbReference>
<dbReference type="PROSITE" id="PS50175">
    <property type="entry name" value="ASP_PROT_RETROV"/>
    <property type="match status" value="1"/>
</dbReference>
<dbReference type="Proteomes" id="UP000694553">
    <property type="component" value="Unassembled WGS sequence"/>
</dbReference>